<dbReference type="PANTHER" id="PTHR43999:SF1">
    <property type="entry name" value="DNAJ HOMOLOG SUBFAMILY C MEMBER 2"/>
    <property type="match status" value="1"/>
</dbReference>
<dbReference type="Gene3D" id="1.10.10.60">
    <property type="entry name" value="Homeodomain-like"/>
    <property type="match status" value="1"/>
</dbReference>
<reference evidence="2" key="1">
    <citation type="submission" date="2024-07" db="EMBL/GenBank/DDBJ databases">
        <title>Two chromosome-level genome assemblies of Korean endemic species Abeliophyllum distichum and Forsythia ovata (Oleaceae).</title>
        <authorList>
            <person name="Mun J.H."/>
        </authorList>
    </citation>
    <scope>NUCLEOTIDE SEQUENCE</scope>
    <source>
        <strain evidence="2">KNKB198505000391</strain>
        <tissue evidence="2">Leaf</tissue>
    </source>
</reference>
<dbReference type="Proteomes" id="UP001604336">
    <property type="component" value="Unassembled WGS sequence"/>
</dbReference>
<dbReference type="EMBL" id="JBFOLK010000013">
    <property type="protein sequence ID" value="KAL2465467.1"/>
    <property type="molecule type" value="Genomic_DNA"/>
</dbReference>
<protein>
    <submittedName>
        <fullName evidence="2">DnaJsubfamily C member 2-like</fullName>
    </submittedName>
</protein>
<name>A0ABD1P3J1_9LAMI</name>
<dbReference type="InterPro" id="IPR001005">
    <property type="entry name" value="SANT/Myb"/>
</dbReference>
<evidence type="ECO:0000313" key="4">
    <source>
        <dbReference type="Proteomes" id="UP001604336"/>
    </source>
</evidence>
<evidence type="ECO:0000259" key="1">
    <source>
        <dbReference type="Pfam" id="PF23082"/>
    </source>
</evidence>
<gene>
    <name evidence="3" type="ORF">Adt_41318</name>
    <name evidence="2" type="ORF">Adt_46007</name>
</gene>
<dbReference type="InterPro" id="IPR044634">
    <property type="entry name" value="Zuotin/DnaJC2"/>
</dbReference>
<dbReference type="EMBL" id="JBFOLK010000028">
    <property type="protein sequence ID" value="KAL2458257.1"/>
    <property type="molecule type" value="Genomic_DNA"/>
</dbReference>
<dbReference type="SUPFAM" id="SSF46689">
    <property type="entry name" value="Homeodomain-like"/>
    <property type="match status" value="1"/>
</dbReference>
<dbReference type="InterPro" id="IPR009057">
    <property type="entry name" value="Homeodomain-like_sf"/>
</dbReference>
<evidence type="ECO:0000313" key="2">
    <source>
        <dbReference type="EMBL" id="KAL2458257.1"/>
    </source>
</evidence>
<comment type="caution">
    <text evidence="2">The sequence shown here is derived from an EMBL/GenBank/DDBJ whole genome shotgun (WGS) entry which is preliminary data.</text>
</comment>
<proteinExistence type="predicted"/>
<evidence type="ECO:0000313" key="3">
    <source>
        <dbReference type="EMBL" id="KAL2465467.1"/>
    </source>
</evidence>
<sequence length="107" mass="12921">MKENEGLERYEVLKKVLRLDHKLKDEKQDKKKLQSNDYAVANEQDIFSSHEKREKPWSKDEIELLRKGMQKYPKGTSRRWEVVTEFIRWLGLPFVIKQSNMVLNRES</sequence>
<organism evidence="2 4">
    <name type="scientific">Abeliophyllum distichum</name>
    <dbReference type="NCBI Taxonomy" id="126358"/>
    <lineage>
        <taxon>Eukaryota</taxon>
        <taxon>Viridiplantae</taxon>
        <taxon>Streptophyta</taxon>
        <taxon>Embryophyta</taxon>
        <taxon>Tracheophyta</taxon>
        <taxon>Spermatophyta</taxon>
        <taxon>Magnoliopsida</taxon>
        <taxon>eudicotyledons</taxon>
        <taxon>Gunneridae</taxon>
        <taxon>Pentapetalae</taxon>
        <taxon>asterids</taxon>
        <taxon>lamiids</taxon>
        <taxon>Lamiales</taxon>
        <taxon>Oleaceae</taxon>
        <taxon>Forsythieae</taxon>
        <taxon>Abeliophyllum</taxon>
    </lineage>
</organism>
<reference evidence="4" key="2">
    <citation type="submission" date="2024-07" db="EMBL/GenBank/DDBJ databases">
        <title>Two chromosome-level genome assemblies of Korean endemic species Abeliophyllum distichum and Forsythia ovata (Oleaceae).</title>
        <authorList>
            <person name="Jang H."/>
        </authorList>
    </citation>
    <scope>NUCLEOTIDE SEQUENCE [LARGE SCALE GENOMIC DNA]</scope>
</reference>
<feature type="domain" description="Myb-like" evidence="1">
    <location>
        <begin position="55"/>
        <end position="102"/>
    </location>
</feature>
<dbReference type="Pfam" id="PF23082">
    <property type="entry name" value="Myb_DNA-binding_2"/>
    <property type="match status" value="1"/>
</dbReference>
<dbReference type="AlphaFoldDB" id="A0ABD1P3J1"/>
<keyword evidence="4" id="KW-1185">Reference proteome</keyword>
<accession>A0ABD1P3J1</accession>
<dbReference type="PANTHER" id="PTHR43999">
    <property type="entry name" value="DNAJ HOMOLOG SUBFAMILY C MEMBER 2"/>
    <property type="match status" value="1"/>
</dbReference>